<evidence type="ECO:0000313" key="3">
    <source>
        <dbReference type="EMBL" id="SET35354.1"/>
    </source>
</evidence>
<dbReference type="Proteomes" id="UP000198507">
    <property type="component" value="Unassembled WGS sequence"/>
</dbReference>
<sequence length="323" mass="33281">MSQLHHDRPVDENEAAPHTVPTQRTGDARPSGTTPEEPRLTEIADLADLTWQAEATARAGIEGVTPPSPSPAVTGGRRSRRRRSRGIPLPTRRPAAYLAAALVGASGMGLLAAGDRAVAEETDVVESSSVSVAEELGLDVGSPAAMPEPDAAARLGELTASRAAREAEQAAAAQAQAEADRLAAEAIAEAARPDAVLPVDGARLTSGFGARWGRAHAGIDLAAPMRTPEKAAMDGVVLEAGPASGYGLAVFVQHGNGDVTAYGHMDEILVSAGQVVRAGDTIALLGNRGQSTGPHLHFEVRLGGLGGQKVDPVPYLRERGVQI</sequence>
<dbReference type="InterPro" id="IPR016047">
    <property type="entry name" value="M23ase_b-sheet_dom"/>
</dbReference>
<dbReference type="GO" id="GO:0004222">
    <property type="term" value="F:metalloendopeptidase activity"/>
    <property type="evidence" value="ECO:0007669"/>
    <property type="project" value="TreeGrafter"/>
</dbReference>
<gene>
    <name evidence="3" type="ORF">SAMN04488546_2116</name>
</gene>
<dbReference type="CDD" id="cd12797">
    <property type="entry name" value="M23_peptidase"/>
    <property type="match status" value="1"/>
</dbReference>
<protein>
    <submittedName>
        <fullName evidence="3">Murein DD-endopeptidase MepM and murein hydrolase activator NlpD, contain LysM domain</fullName>
    </submittedName>
</protein>
<feature type="compositionally biased region" description="Basic and acidic residues" evidence="1">
    <location>
        <begin position="1"/>
        <end position="11"/>
    </location>
</feature>
<keyword evidence="4" id="KW-1185">Reference proteome</keyword>
<dbReference type="OrthoDB" id="5244067at2"/>
<dbReference type="InterPro" id="IPR050570">
    <property type="entry name" value="Cell_wall_metabolism_enzyme"/>
</dbReference>
<evidence type="ECO:0000313" key="4">
    <source>
        <dbReference type="Proteomes" id="UP000198507"/>
    </source>
</evidence>
<dbReference type="EMBL" id="FOIE01000004">
    <property type="protein sequence ID" value="SET35354.1"/>
    <property type="molecule type" value="Genomic_DNA"/>
</dbReference>
<feature type="domain" description="M23ase beta-sheet core" evidence="2">
    <location>
        <begin position="215"/>
        <end position="312"/>
    </location>
</feature>
<keyword evidence="3" id="KW-0378">Hydrolase</keyword>
<organism evidence="3 4">
    <name type="scientific">Geodermatophilus poikilotrophus</name>
    <dbReference type="NCBI Taxonomy" id="1333667"/>
    <lineage>
        <taxon>Bacteria</taxon>
        <taxon>Bacillati</taxon>
        <taxon>Actinomycetota</taxon>
        <taxon>Actinomycetes</taxon>
        <taxon>Geodermatophilales</taxon>
        <taxon>Geodermatophilaceae</taxon>
        <taxon>Geodermatophilus</taxon>
    </lineage>
</organism>
<dbReference type="Gene3D" id="2.70.70.10">
    <property type="entry name" value="Glucose Permease (Domain IIA)"/>
    <property type="match status" value="1"/>
</dbReference>
<dbReference type="PANTHER" id="PTHR21666:SF270">
    <property type="entry name" value="MUREIN HYDROLASE ACTIVATOR ENVC"/>
    <property type="match status" value="1"/>
</dbReference>
<dbReference type="SUPFAM" id="SSF51261">
    <property type="entry name" value="Duplicated hybrid motif"/>
    <property type="match status" value="1"/>
</dbReference>
<name>A0A1I0DST0_9ACTN</name>
<evidence type="ECO:0000259" key="2">
    <source>
        <dbReference type="Pfam" id="PF01551"/>
    </source>
</evidence>
<dbReference type="PANTHER" id="PTHR21666">
    <property type="entry name" value="PEPTIDASE-RELATED"/>
    <property type="match status" value="1"/>
</dbReference>
<accession>A0A1I0DST0</accession>
<evidence type="ECO:0000256" key="1">
    <source>
        <dbReference type="SAM" id="MobiDB-lite"/>
    </source>
</evidence>
<reference evidence="4" key="1">
    <citation type="submission" date="2016-10" db="EMBL/GenBank/DDBJ databases">
        <authorList>
            <person name="Varghese N."/>
            <person name="Submissions S."/>
        </authorList>
    </citation>
    <scope>NUCLEOTIDE SEQUENCE [LARGE SCALE GENOMIC DNA]</scope>
    <source>
        <strain evidence="4">DSM 44209</strain>
    </source>
</reference>
<dbReference type="AlphaFoldDB" id="A0A1I0DST0"/>
<dbReference type="InterPro" id="IPR011055">
    <property type="entry name" value="Dup_hybrid_motif"/>
</dbReference>
<dbReference type="Pfam" id="PF01551">
    <property type="entry name" value="Peptidase_M23"/>
    <property type="match status" value="1"/>
</dbReference>
<feature type="region of interest" description="Disordered" evidence="1">
    <location>
        <begin position="1"/>
        <end position="90"/>
    </location>
</feature>
<proteinExistence type="predicted"/>
<dbReference type="RefSeq" id="WP_091443479.1">
    <property type="nucleotide sequence ID" value="NZ_FOIE01000004.1"/>
</dbReference>